<feature type="site" description="Lowers pKa of active site Tyr" evidence="4">
    <location>
        <position position="77"/>
    </location>
</feature>
<organism evidence="6 7">
    <name type="scientific">Streblomastix strix</name>
    <dbReference type="NCBI Taxonomy" id="222440"/>
    <lineage>
        <taxon>Eukaryota</taxon>
        <taxon>Metamonada</taxon>
        <taxon>Preaxostyla</taxon>
        <taxon>Oxymonadida</taxon>
        <taxon>Streblomastigidae</taxon>
        <taxon>Streblomastix</taxon>
    </lineage>
</organism>
<gene>
    <name evidence="6" type="ORF">EZS28_014800</name>
</gene>
<dbReference type="PROSITE" id="PS00063">
    <property type="entry name" value="ALDOKETO_REDUCTASE_3"/>
    <property type="match status" value="1"/>
</dbReference>
<sequence>MNFRTLADGSHIPILGLGTATSKPNEIGIAIKAALEAGYRYFDLAFMYQNQKEIGVAFAEAFASGKYKREDLWITSKLSHTHHHAQDVMPEFQQTLKDLQLQYLDLYLMHHSFCVINNGEMFPVNEDGTRKLDPNPPPVIETWREMEKIKEAGLAKHIGVSNFKVQLLNDLYAAAKIKPEDNQVELHPYHQQNGLVDFCQKKGIHVTAYSPLMHIGQSAEFDPFKEPILQKIAAKHQKSITQIMIRWGLQRNPNISVIPKSVTPSRIKENIDVFDFELDADDMNQIAPLDKKRSLFDIQKLWGIQVFD</sequence>
<protein>
    <submittedName>
        <fullName evidence="6">Alcohol dehydrogenase (NADP+)</fullName>
    </submittedName>
</protein>
<dbReference type="Gene3D" id="3.20.20.100">
    <property type="entry name" value="NADP-dependent oxidoreductase domain"/>
    <property type="match status" value="1"/>
</dbReference>
<feature type="domain" description="NADP-dependent oxidoreductase" evidence="5">
    <location>
        <begin position="21"/>
        <end position="288"/>
    </location>
</feature>
<dbReference type="AlphaFoldDB" id="A0A5J4W4M3"/>
<evidence type="ECO:0000313" key="6">
    <source>
        <dbReference type="EMBL" id="KAA6389675.1"/>
    </source>
</evidence>
<dbReference type="Pfam" id="PF00248">
    <property type="entry name" value="Aldo_ket_red"/>
    <property type="match status" value="1"/>
</dbReference>
<dbReference type="SUPFAM" id="SSF51430">
    <property type="entry name" value="NAD(P)-linked oxidoreductase"/>
    <property type="match status" value="1"/>
</dbReference>
<dbReference type="OrthoDB" id="416253at2759"/>
<evidence type="ECO:0000259" key="5">
    <source>
        <dbReference type="Pfam" id="PF00248"/>
    </source>
</evidence>
<keyword evidence="1" id="KW-0560">Oxidoreductase</keyword>
<dbReference type="InterPro" id="IPR018170">
    <property type="entry name" value="Aldo/ket_reductase_CS"/>
</dbReference>
<evidence type="ECO:0000313" key="7">
    <source>
        <dbReference type="Proteomes" id="UP000324800"/>
    </source>
</evidence>
<dbReference type="PIRSF" id="PIRSF000097">
    <property type="entry name" value="AKR"/>
    <property type="match status" value="1"/>
</dbReference>
<evidence type="ECO:0000256" key="3">
    <source>
        <dbReference type="PIRSR" id="PIRSR000097-2"/>
    </source>
</evidence>
<dbReference type="PROSITE" id="PS00062">
    <property type="entry name" value="ALDOKETO_REDUCTASE_2"/>
    <property type="match status" value="1"/>
</dbReference>
<feature type="active site" description="Proton donor" evidence="2">
    <location>
        <position position="48"/>
    </location>
</feature>
<dbReference type="InterPro" id="IPR020471">
    <property type="entry name" value="AKR"/>
</dbReference>
<dbReference type="EMBL" id="SNRW01003497">
    <property type="protein sequence ID" value="KAA6389675.1"/>
    <property type="molecule type" value="Genomic_DNA"/>
</dbReference>
<feature type="binding site" evidence="3">
    <location>
        <position position="110"/>
    </location>
    <ligand>
        <name>substrate</name>
    </ligand>
</feature>
<accession>A0A5J4W4M3</accession>
<reference evidence="6 7" key="1">
    <citation type="submission" date="2019-03" db="EMBL/GenBank/DDBJ databases">
        <title>Single cell metagenomics reveals metabolic interactions within the superorganism composed of flagellate Streblomastix strix and complex community of Bacteroidetes bacteria on its surface.</title>
        <authorList>
            <person name="Treitli S.C."/>
            <person name="Kolisko M."/>
            <person name="Husnik F."/>
            <person name="Keeling P."/>
            <person name="Hampl V."/>
        </authorList>
    </citation>
    <scope>NUCLEOTIDE SEQUENCE [LARGE SCALE GENOMIC DNA]</scope>
    <source>
        <strain evidence="6">ST1C</strain>
    </source>
</reference>
<dbReference type="InterPro" id="IPR036812">
    <property type="entry name" value="NAD(P)_OxRdtase_dom_sf"/>
</dbReference>
<dbReference type="PRINTS" id="PR00069">
    <property type="entry name" value="ALDKETRDTASE"/>
</dbReference>
<evidence type="ECO:0000256" key="2">
    <source>
        <dbReference type="PIRSR" id="PIRSR000097-1"/>
    </source>
</evidence>
<dbReference type="FunFam" id="3.20.20.100:FF:000002">
    <property type="entry name" value="2,5-diketo-D-gluconic acid reductase A"/>
    <property type="match status" value="1"/>
</dbReference>
<dbReference type="Proteomes" id="UP000324800">
    <property type="component" value="Unassembled WGS sequence"/>
</dbReference>
<dbReference type="GO" id="GO:0016616">
    <property type="term" value="F:oxidoreductase activity, acting on the CH-OH group of donors, NAD or NADP as acceptor"/>
    <property type="evidence" value="ECO:0007669"/>
    <property type="project" value="UniProtKB-ARBA"/>
</dbReference>
<evidence type="ECO:0000256" key="1">
    <source>
        <dbReference type="ARBA" id="ARBA00023002"/>
    </source>
</evidence>
<evidence type="ECO:0000256" key="4">
    <source>
        <dbReference type="PIRSR" id="PIRSR000097-3"/>
    </source>
</evidence>
<dbReference type="InterPro" id="IPR023210">
    <property type="entry name" value="NADP_OxRdtase_dom"/>
</dbReference>
<proteinExistence type="predicted"/>
<comment type="caution">
    <text evidence="6">The sequence shown here is derived from an EMBL/GenBank/DDBJ whole genome shotgun (WGS) entry which is preliminary data.</text>
</comment>
<name>A0A5J4W4M3_9EUKA</name>
<dbReference type="PANTHER" id="PTHR11732">
    <property type="entry name" value="ALDO/KETO REDUCTASE"/>
    <property type="match status" value="1"/>
</dbReference>